<dbReference type="SMART" id="SM00530">
    <property type="entry name" value="HTH_XRE"/>
    <property type="match status" value="1"/>
</dbReference>
<dbReference type="Proteomes" id="UP000321298">
    <property type="component" value="Chromosome"/>
</dbReference>
<gene>
    <name evidence="2" type="ORF">FGL83_05355</name>
</gene>
<feature type="domain" description="HTH cro/C1-type" evidence="1">
    <location>
        <begin position="38"/>
        <end position="60"/>
    </location>
</feature>
<proteinExistence type="predicted"/>
<accession>A0AAP9JA49</accession>
<dbReference type="PROSITE" id="PS50943">
    <property type="entry name" value="HTH_CROC1"/>
    <property type="match status" value="1"/>
</dbReference>
<dbReference type="AlphaFoldDB" id="A0AAP9JA49"/>
<reference evidence="2 3" key="1">
    <citation type="submission" date="2019-06" db="EMBL/GenBank/DDBJ databases">
        <title>Genome analyses of bacteria isolated from kimchi.</title>
        <authorList>
            <person name="Lee S."/>
            <person name="Ahn S."/>
            <person name="Roh S."/>
        </authorList>
    </citation>
    <scope>NUCLEOTIDE SEQUENCE [LARGE SCALE GENOMIC DNA]</scope>
    <source>
        <strain evidence="2 3">CBA3625</strain>
    </source>
</reference>
<dbReference type="CDD" id="cd00093">
    <property type="entry name" value="HTH_XRE"/>
    <property type="match status" value="1"/>
</dbReference>
<evidence type="ECO:0000313" key="3">
    <source>
        <dbReference type="Proteomes" id="UP000321298"/>
    </source>
</evidence>
<dbReference type="SUPFAM" id="SSF47413">
    <property type="entry name" value="lambda repressor-like DNA-binding domains"/>
    <property type="match status" value="1"/>
</dbReference>
<evidence type="ECO:0000259" key="1">
    <source>
        <dbReference type="PROSITE" id="PS50943"/>
    </source>
</evidence>
<dbReference type="Gene3D" id="1.10.260.40">
    <property type="entry name" value="lambda repressor-like DNA-binding domains"/>
    <property type="match status" value="1"/>
</dbReference>
<sequence length="117" mass="13376">MSILLDNIKKESSKRGYSLRKLNDLAGLKPNIIYSWAKQEPSLTSLQKVADVLHVSTDYLLGRTDQMNATSSDKKVADILDDETILAFDGMEIAEEDKEKLREYARFIIEQRQRGNK</sequence>
<keyword evidence="3" id="KW-1185">Reference proteome</keyword>
<dbReference type="RefSeq" id="WP_147001036.1">
    <property type="nucleotide sequence ID" value="NZ_CP042387.1"/>
</dbReference>
<protein>
    <submittedName>
        <fullName evidence="2">Helix-turn-helix transcriptional regulator</fullName>
    </submittedName>
</protein>
<dbReference type="InterPro" id="IPR001387">
    <property type="entry name" value="Cro/C1-type_HTH"/>
</dbReference>
<evidence type="ECO:0000313" key="2">
    <source>
        <dbReference type="EMBL" id="QEA44122.1"/>
    </source>
</evidence>
<dbReference type="GO" id="GO:0003677">
    <property type="term" value="F:DNA binding"/>
    <property type="evidence" value="ECO:0007669"/>
    <property type="project" value="InterPro"/>
</dbReference>
<organism evidence="2 3">
    <name type="scientific">Leuconostoc lactis</name>
    <dbReference type="NCBI Taxonomy" id="1246"/>
    <lineage>
        <taxon>Bacteria</taxon>
        <taxon>Bacillati</taxon>
        <taxon>Bacillota</taxon>
        <taxon>Bacilli</taxon>
        <taxon>Lactobacillales</taxon>
        <taxon>Lactobacillaceae</taxon>
        <taxon>Leuconostoc</taxon>
    </lineage>
</organism>
<dbReference type="EMBL" id="CP042387">
    <property type="protein sequence ID" value="QEA44122.1"/>
    <property type="molecule type" value="Genomic_DNA"/>
</dbReference>
<dbReference type="InterPro" id="IPR010982">
    <property type="entry name" value="Lambda_DNA-bd_dom_sf"/>
</dbReference>
<dbReference type="GeneID" id="66531615"/>
<name>A0AAP9JA49_LEULA</name>